<keyword evidence="6" id="KW-0406">Ion transport</keyword>
<organism evidence="10 11">
    <name type="scientific">Cymbomonas tetramitiformis</name>
    <dbReference type="NCBI Taxonomy" id="36881"/>
    <lineage>
        <taxon>Eukaryota</taxon>
        <taxon>Viridiplantae</taxon>
        <taxon>Chlorophyta</taxon>
        <taxon>Pyramimonadophyceae</taxon>
        <taxon>Pyramimonadales</taxon>
        <taxon>Pyramimonadaceae</taxon>
        <taxon>Cymbomonas</taxon>
    </lineage>
</organism>
<feature type="compositionally biased region" description="Basic and acidic residues" evidence="9">
    <location>
        <begin position="17"/>
        <end position="42"/>
    </location>
</feature>
<dbReference type="AlphaFoldDB" id="A0AAE0GPM3"/>
<keyword evidence="4" id="KW-0375">Hydrogen ion transport</keyword>
<keyword evidence="11" id="KW-1185">Reference proteome</keyword>
<comment type="caution">
    <text evidence="10">The sequence shown here is derived from an EMBL/GenBank/DDBJ whole genome shotgun (WGS) entry which is preliminary data.</text>
</comment>
<dbReference type="GO" id="GO:1902600">
    <property type="term" value="P:proton transmembrane transport"/>
    <property type="evidence" value="ECO:0007669"/>
    <property type="project" value="UniProtKB-KW"/>
</dbReference>
<feature type="region of interest" description="Disordered" evidence="9">
    <location>
        <begin position="1"/>
        <end position="66"/>
    </location>
</feature>
<evidence type="ECO:0000256" key="2">
    <source>
        <dbReference type="ARBA" id="ARBA00022448"/>
    </source>
</evidence>
<name>A0AAE0GPM3_9CHLO</name>
<dbReference type="PANTHER" id="PTHR33650">
    <property type="entry name" value="CHLOROPLAST ENVELOPE MEMBRANE PROTEIN-RELATED"/>
    <property type="match status" value="1"/>
</dbReference>
<evidence type="ECO:0000313" key="10">
    <source>
        <dbReference type="EMBL" id="KAK3282070.1"/>
    </source>
</evidence>
<reference evidence="10 11" key="1">
    <citation type="journal article" date="2015" name="Genome Biol. Evol.">
        <title>Comparative Genomics of a Bacterivorous Green Alga Reveals Evolutionary Causalities and Consequences of Phago-Mixotrophic Mode of Nutrition.</title>
        <authorList>
            <person name="Burns J.A."/>
            <person name="Paasch A."/>
            <person name="Narechania A."/>
            <person name="Kim E."/>
        </authorList>
    </citation>
    <scope>NUCLEOTIDE SEQUENCE [LARGE SCALE GENOMIC DNA]</scope>
    <source>
        <strain evidence="10 11">PLY_AMNH</strain>
    </source>
</reference>
<dbReference type="PANTHER" id="PTHR33650:SF1">
    <property type="entry name" value="CHLOROPLAST ENVELOPE MEMBRANE PROTEIN"/>
    <property type="match status" value="1"/>
</dbReference>
<comment type="subcellular location">
    <subcellularLocation>
        <location evidence="1">Membrane</location>
        <topology evidence="1">Multi-pass membrane protein</topology>
    </subcellularLocation>
</comment>
<evidence type="ECO:0000256" key="7">
    <source>
        <dbReference type="ARBA" id="ARBA00023136"/>
    </source>
</evidence>
<keyword evidence="7" id="KW-0472">Membrane</keyword>
<evidence type="ECO:0000313" key="11">
    <source>
        <dbReference type="Proteomes" id="UP001190700"/>
    </source>
</evidence>
<dbReference type="GO" id="GO:0016020">
    <property type="term" value="C:membrane"/>
    <property type="evidence" value="ECO:0007669"/>
    <property type="project" value="UniProtKB-SubCell"/>
</dbReference>
<keyword evidence="2" id="KW-0813">Transport</keyword>
<keyword evidence="5" id="KW-1133">Transmembrane helix</keyword>
<evidence type="ECO:0000256" key="9">
    <source>
        <dbReference type="SAM" id="MobiDB-lite"/>
    </source>
</evidence>
<comment type="similarity">
    <text evidence="8">Belongs to the CemA family.</text>
</comment>
<gene>
    <name evidence="10" type="ORF">CYMTET_10175</name>
</gene>
<evidence type="ECO:0000256" key="1">
    <source>
        <dbReference type="ARBA" id="ARBA00004141"/>
    </source>
</evidence>
<sequence length="311" mass="35353">MEDTFQSYGNAGDFVEEPPRSRDRREGSRSKYPRYDSGRSDTYDEDPDPSYSEGYQERGSKRSSGKEFYETRRDRLLMWLDTPSNRSSQFVARLVLSFVVAPIAISSICRVTIINPVLQTKWDAGWFDLTTSQQEAVADRVERVRQRIEYTSLMGRAPTLSGEEFLDQLRQEGQRLEQTEMQHNKTSLSNALSDSLCGAIVAGTLITNRRRVNLVRTWLGDWCLDLPSSTQAFALLLVTDILVGYHSSEGWITVVDNILGHYGVHPDESFTSIFVAVVPVSLDVVFKYWVFNSLRKLSPSTQIILEQIDKG</sequence>
<dbReference type="EMBL" id="LGRX02003562">
    <property type="protein sequence ID" value="KAK3282070.1"/>
    <property type="molecule type" value="Genomic_DNA"/>
</dbReference>
<feature type="compositionally biased region" description="Basic and acidic residues" evidence="9">
    <location>
        <begin position="55"/>
        <end position="66"/>
    </location>
</feature>
<dbReference type="InterPro" id="IPR004282">
    <property type="entry name" value="CemA"/>
</dbReference>
<dbReference type="Pfam" id="PF03040">
    <property type="entry name" value="CemA"/>
    <property type="match status" value="1"/>
</dbReference>
<evidence type="ECO:0000256" key="5">
    <source>
        <dbReference type="ARBA" id="ARBA00022989"/>
    </source>
</evidence>
<accession>A0AAE0GPM3</accession>
<evidence type="ECO:0000256" key="8">
    <source>
        <dbReference type="ARBA" id="ARBA00043980"/>
    </source>
</evidence>
<evidence type="ECO:0000256" key="3">
    <source>
        <dbReference type="ARBA" id="ARBA00022692"/>
    </source>
</evidence>
<evidence type="ECO:0000256" key="6">
    <source>
        <dbReference type="ARBA" id="ARBA00023065"/>
    </source>
</evidence>
<keyword evidence="3" id="KW-0812">Transmembrane</keyword>
<evidence type="ECO:0000256" key="4">
    <source>
        <dbReference type="ARBA" id="ARBA00022781"/>
    </source>
</evidence>
<proteinExistence type="inferred from homology"/>
<protein>
    <submittedName>
        <fullName evidence="10">Uncharacterized protein</fullName>
    </submittedName>
</protein>
<dbReference type="Proteomes" id="UP001190700">
    <property type="component" value="Unassembled WGS sequence"/>
</dbReference>